<keyword evidence="2" id="KW-1133">Transmembrane helix</keyword>
<accession>A0A1A8WJU1</accession>
<name>A0A1A8WJU1_PLAOA</name>
<dbReference type="Proteomes" id="UP000078546">
    <property type="component" value="Unassembled WGS sequence"/>
</dbReference>
<evidence type="ECO:0000313" key="3">
    <source>
        <dbReference type="EMBL" id="SBS92395.1"/>
    </source>
</evidence>
<evidence type="ECO:0000256" key="1">
    <source>
        <dbReference type="SAM" id="MobiDB-lite"/>
    </source>
</evidence>
<feature type="transmembrane region" description="Helical" evidence="2">
    <location>
        <begin position="237"/>
        <end position="262"/>
    </location>
</feature>
<reference evidence="4" key="1">
    <citation type="submission" date="2016-05" db="EMBL/GenBank/DDBJ databases">
        <authorList>
            <person name="Naeem Raeece"/>
        </authorList>
    </citation>
    <scope>NUCLEOTIDE SEQUENCE [LARGE SCALE GENOMIC DNA]</scope>
</reference>
<keyword evidence="2" id="KW-0472">Membrane</keyword>
<evidence type="ECO:0000313" key="4">
    <source>
        <dbReference type="Proteomes" id="UP000078546"/>
    </source>
</evidence>
<dbReference type="AlphaFoldDB" id="A0A1A8WJU1"/>
<sequence length="581" mass="66010">MASLRVDMYLRCCERSWDIRSPLIENGNLKGEEELNKGRKKLINIYAVLVLTLWKENISPKCNKMGRNICILKQNNLHAEEKKLIFSRQSKNIAFRRLTILTCPKKLKGKFVTRRRGIRKFISSPIERFLFLSEEAKKEKAGDVYISSGVPFPERRFHRLTLVKAGGRRKRMDNREVMNIMSGVQDPDLCKYRNKKVVKTVDDINEFIKDYPRTNRELNTYIIKKDRGNDVSFLKSFIFYIFTQITSVLAVCLVIFCIGFLIGNHISSKSSVINSVNYNVYLGNDVGAELVIRSNSGASKVDSNVGEAKDSSNVAGAKEGSNVGGAKEGSNVGGEKEGSNVGGAISDDEGYPIFRVNVMINFNFDYNNLFMGTLISNVLLYYYPANDIGLSAEEMCYNVQNYTFTNTVLSSNRETKKSYKDNDEMYTNFLKEESLIFFNYAIKTNNNINITYVNDVLFENLNSYPIGGSDITISPGIMQGTNSINALASIHHIVKDQNILYHLLNDCKKGRIYLKLHLGEAQIKTILFHFQPQIGFFLPFKIPCTVKKGAVIGEHDEFRLNVIKNYKVQKAAIQNINFFMN</sequence>
<protein>
    <submittedName>
        <fullName evidence="3">Uncharacterized protein</fullName>
    </submittedName>
</protein>
<proteinExistence type="predicted"/>
<organism evidence="3 4">
    <name type="scientific">Plasmodium ovale curtisi</name>
    <dbReference type="NCBI Taxonomy" id="864141"/>
    <lineage>
        <taxon>Eukaryota</taxon>
        <taxon>Sar</taxon>
        <taxon>Alveolata</taxon>
        <taxon>Apicomplexa</taxon>
        <taxon>Aconoidasida</taxon>
        <taxon>Haemosporida</taxon>
        <taxon>Plasmodiidae</taxon>
        <taxon>Plasmodium</taxon>
        <taxon>Plasmodium (Plasmodium)</taxon>
    </lineage>
</organism>
<feature type="region of interest" description="Disordered" evidence="1">
    <location>
        <begin position="300"/>
        <end position="343"/>
    </location>
</feature>
<gene>
    <name evidence="3" type="ORF">POVCU1_022850</name>
</gene>
<keyword evidence="2" id="KW-0812">Transmembrane</keyword>
<dbReference type="EMBL" id="FLQV01000429">
    <property type="protein sequence ID" value="SBS92395.1"/>
    <property type="molecule type" value="Genomic_DNA"/>
</dbReference>
<evidence type="ECO:0000256" key="2">
    <source>
        <dbReference type="SAM" id="Phobius"/>
    </source>
</evidence>